<dbReference type="Pfam" id="PF25137">
    <property type="entry name" value="ADH_Fe_C"/>
    <property type="match status" value="1"/>
</dbReference>
<dbReference type="PANTHER" id="PTHR11496:SF102">
    <property type="entry name" value="ALCOHOL DEHYDROGENASE 4"/>
    <property type="match status" value="1"/>
</dbReference>
<dbReference type="SUPFAM" id="SSF56796">
    <property type="entry name" value="Dehydroquinate synthase-like"/>
    <property type="match status" value="1"/>
</dbReference>
<gene>
    <name evidence="6" type="ORF">H9L09_15350</name>
</gene>
<evidence type="ECO:0000256" key="2">
    <source>
        <dbReference type="ARBA" id="ARBA00023002"/>
    </source>
</evidence>
<evidence type="ECO:0000259" key="4">
    <source>
        <dbReference type="Pfam" id="PF00465"/>
    </source>
</evidence>
<dbReference type="RefSeq" id="WP_187577737.1">
    <property type="nucleotide sequence ID" value="NZ_CP060713.1"/>
</dbReference>
<accession>A0A7G9R8G9</accession>
<keyword evidence="2" id="KW-0560">Oxidoreductase</keyword>
<reference evidence="6 7" key="1">
    <citation type="submission" date="2020-08" db="EMBL/GenBank/DDBJ databases">
        <title>Genome sequence of Nocardioides mesophilus KACC 16243T.</title>
        <authorList>
            <person name="Hyun D.-W."/>
            <person name="Bae J.-W."/>
        </authorList>
    </citation>
    <scope>NUCLEOTIDE SEQUENCE [LARGE SCALE GENOMIC DNA]</scope>
    <source>
        <strain evidence="6 7">KACC 16243</strain>
    </source>
</reference>
<protein>
    <submittedName>
        <fullName evidence="6">Iron-containing alcohol dehydrogenase</fullName>
    </submittedName>
</protein>
<dbReference type="Proteomes" id="UP000515947">
    <property type="component" value="Chromosome"/>
</dbReference>
<dbReference type="InterPro" id="IPR001670">
    <property type="entry name" value="ADH_Fe/GldA"/>
</dbReference>
<organism evidence="6 7">
    <name type="scientific">Nocardioides mesophilus</name>
    <dbReference type="NCBI Taxonomy" id="433659"/>
    <lineage>
        <taxon>Bacteria</taxon>
        <taxon>Bacillati</taxon>
        <taxon>Actinomycetota</taxon>
        <taxon>Actinomycetes</taxon>
        <taxon>Propionibacteriales</taxon>
        <taxon>Nocardioidaceae</taxon>
        <taxon>Nocardioides</taxon>
    </lineage>
</organism>
<dbReference type="EMBL" id="CP060713">
    <property type="protein sequence ID" value="QNN51894.1"/>
    <property type="molecule type" value="Genomic_DNA"/>
</dbReference>
<dbReference type="GO" id="GO:0046872">
    <property type="term" value="F:metal ion binding"/>
    <property type="evidence" value="ECO:0007669"/>
    <property type="project" value="InterPro"/>
</dbReference>
<dbReference type="Gene3D" id="1.20.1090.10">
    <property type="entry name" value="Dehydroquinate synthase-like - alpha domain"/>
    <property type="match status" value="1"/>
</dbReference>
<dbReference type="InterPro" id="IPR018211">
    <property type="entry name" value="ADH_Fe_CS"/>
</dbReference>
<feature type="domain" description="Fe-containing alcohol dehydrogenase-like C-terminal" evidence="5">
    <location>
        <begin position="200"/>
        <end position="392"/>
    </location>
</feature>
<dbReference type="InterPro" id="IPR056798">
    <property type="entry name" value="ADH_Fe_C"/>
</dbReference>
<dbReference type="Gene3D" id="3.40.50.1970">
    <property type="match status" value="1"/>
</dbReference>
<comment type="similarity">
    <text evidence="1">Belongs to the iron-containing alcohol dehydrogenase family.</text>
</comment>
<evidence type="ECO:0000313" key="6">
    <source>
        <dbReference type="EMBL" id="QNN51894.1"/>
    </source>
</evidence>
<dbReference type="FunFam" id="3.40.50.1970:FF:000003">
    <property type="entry name" value="Alcohol dehydrogenase, iron-containing"/>
    <property type="match status" value="1"/>
</dbReference>
<dbReference type="PANTHER" id="PTHR11496">
    <property type="entry name" value="ALCOHOL DEHYDROGENASE"/>
    <property type="match status" value="1"/>
</dbReference>
<keyword evidence="3" id="KW-0520">NAD</keyword>
<name>A0A7G9R8G9_9ACTN</name>
<proteinExistence type="inferred from homology"/>
<evidence type="ECO:0000256" key="1">
    <source>
        <dbReference type="ARBA" id="ARBA00007358"/>
    </source>
</evidence>
<dbReference type="Pfam" id="PF00465">
    <property type="entry name" value="Fe-ADH"/>
    <property type="match status" value="1"/>
</dbReference>
<dbReference type="InterPro" id="IPR039697">
    <property type="entry name" value="Alcohol_dehydrogenase_Fe"/>
</dbReference>
<feature type="domain" description="Alcohol dehydrogenase iron-type/glycerol dehydrogenase GldA" evidence="4">
    <location>
        <begin position="24"/>
        <end position="189"/>
    </location>
</feature>
<dbReference type="KEGG" id="nmes:H9L09_15350"/>
<dbReference type="GO" id="GO:0004022">
    <property type="term" value="F:alcohol dehydrogenase (NAD+) activity"/>
    <property type="evidence" value="ECO:0007669"/>
    <property type="project" value="UniProtKB-ARBA"/>
</dbReference>
<dbReference type="CDD" id="cd08551">
    <property type="entry name" value="Fe-ADH"/>
    <property type="match status" value="1"/>
</dbReference>
<evidence type="ECO:0000259" key="5">
    <source>
        <dbReference type="Pfam" id="PF25137"/>
    </source>
</evidence>
<sequence length="395" mass="40380">MDARSRVLTRLADLNLSLEPNAHVELGAGAVARLPQALAAVGQRRAFVVTDRGLRATGIVDRVLDLLREAGIETDLFDGVEPNPSTDSIDQAAEQVRQFGEAAVVAVGGGSALDAAKGIALLAANPGVAADYDYRAVPQSPGRPIVAVPTTAGTGAETNGFGVIEDRTARCKVYLGHGSVRPRQVILDPELTLGLPALATAATGMDALVHGIESLASRGANPFSVAYATQAVTLVADSLVAAVEDGSDLEARSRLLVGSHLAGLALSLSGLGLVHGIAHAVTNHCGAPHGLALTSVLDEVMSRSVPAATGPYAVVATAMGVGSSASSAEENARAAVRAVRELADRVQARLPLRELGLQQDAVAAVARGALADAVSSNHPRQFSQAEVEQVLVGAW</sequence>
<dbReference type="AlphaFoldDB" id="A0A7G9R8G9"/>
<dbReference type="PROSITE" id="PS00913">
    <property type="entry name" value="ADH_IRON_1"/>
    <property type="match status" value="1"/>
</dbReference>
<keyword evidence="7" id="KW-1185">Reference proteome</keyword>
<evidence type="ECO:0000313" key="7">
    <source>
        <dbReference type="Proteomes" id="UP000515947"/>
    </source>
</evidence>
<evidence type="ECO:0000256" key="3">
    <source>
        <dbReference type="ARBA" id="ARBA00023027"/>
    </source>
</evidence>